<dbReference type="SUPFAM" id="SSF46689">
    <property type="entry name" value="Homeodomain-like"/>
    <property type="match status" value="1"/>
</dbReference>
<evidence type="ECO:0000313" key="1">
    <source>
        <dbReference type="EMBL" id="OWY93784.1"/>
    </source>
</evidence>
<protein>
    <recommendedName>
        <fullName evidence="3">Transposase</fullName>
    </recommendedName>
</protein>
<dbReference type="STRING" id="4795.A0A225UKY3"/>
<comment type="caution">
    <text evidence="1">The sequence shown here is derived from an EMBL/GenBank/DDBJ whole genome shotgun (WGS) entry which is preliminary data.</text>
</comment>
<dbReference type="OrthoDB" id="79420at2759"/>
<sequence length="218" mass="25393">MEEAVTKQHAHPNTVFHRLKDLAKLYNKAPTTISNWINIYEETGTCQHAQQTTACKYTVGHRKWLCEFYTMQPLAYLDEAQEAFKHVHHLLISKSSVWWLSHECGQTRKVLVRRAMHIKERDVFRFVEELSQIDWSHSNLVFLDEVSFDNRGMGYALRGQTIAIRGGFQRKHRVSILAFIGVHGLIDYYDTQGTLIVSRFFNAAEILSTLRRFHSPKS</sequence>
<dbReference type="InterPro" id="IPR009057">
    <property type="entry name" value="Homeodomain-like_sf"/>
</dbReference>
<dbReference type="EMBL" id="NBNE01015453">
    <property type="protein sequence ID" value="OWY93784.1"/>
    <property type="molecule type" value="Genomic_DNA"/>
</dbReference>
<evidence type="ECO:0000313" key="2">
    <source>
        <dbReference type="Proteomes" id="UP000198211"/>
    </source>
</evidence>
<name>A0A225UKY3_9STRA</name>
<dbReference type="AlphaFoldDB" id="A0A225UKY3"/>
<reference evidence="2" key="1">
    <citation type="submission" date="2017-03" db="EMBL/GenBank/DDBJ databases">
        <title>Phytopthora megakarya and P. palmivora, two closely related causual agents of cacao black pod achieved similar genome size and gene model numbers by different mechanisms.</title>
        <authorList>
            <person name="Ali S."/>
            <person name="Shao J."/>
            <person name="Larry D.J."/>
            <person name="Kronmiller B."/>
            <person name="Shen D."/>
            <person name="Strem M.D."/>
            <person name="Melnick R.L."/>
            <person name="Guiltinan M.J."/>
            <person name="Tyler B.M."/>
            <person name="Meinhardt L.W."/>
            <person name="Bailey B.A."/>
        </authorList>
    </citation>
    <scope>NUCLEOTIDE SEQUENCE [LARGE SCALE GENOMIC DNA]</scope>
    <source>
        <strain evidence="2">zdho120</strain>
    </source>
</reference>
<dbReference type="Proteomes" id="UP000198211">
    <property type="component" value="Unassembled WGS sequence"/>
</dbReference>
<evidence type="ECO:0008006" key="3">
    <source>
        <dbReference type="Google" id="ProtNLM"/>
    </source>
</evidence>
<organism evidence="1 2">
    <name type="scientific">Phytophthora megakarya</name>
    <dbReference type="NCBI Taxonomy" id="4795"/>
    <lineage>
        <taxon>Eukaryota</taxon>
        <taxon>Sar</taxon>
        <taxon>Stramenopiles</taxon>
        <taxon>Oomycota</taxon>
        <taxon>Peronosporomycetes</taxon>
        <taxon>Peronosporales</taxon>
        <taxon>Peronosporaceae</taxon>
        <taxon>Phytophthora</taxon>
    </lineage>
</organism>
<keyword evidence="2" id="KW-1185">Reference proteome</keyword>
<accession>A0A225UKY3</accession>
<proteinExistence type="predicted"/>
<gene>
    <name evidence="1" type="ORF">PHMEG_00036688</name>
</gene>